<sequence length="292" mass="34095">MKAAQLKQLYSNYTTPEEVSVHAYDSYYWFDTDEGTVGLKREEVPEREHTLLLELFPKADRGISLREDQWRRLLFQREEATFQTPPHRYRFIFFTAPHSVDQESLHEAFQALFPFPVSIIWTDGRGGVIIEEQTERPVETIAFDEVMDVLMSDFDMKIRFYVSEFYEEFRSVHTHFTFSQTMAETASRYLPGALATPLNTALYLYMDSLKEENREILASNFLKGTESDGELLDTVKVFLEHGANASAAAKTLYMHRNSLQYRIDKFTELTGMDIRQFDAGVLVYLSILYIRY</sequence>
<accession>A0A1H3C1S2</accession>
<dbReference type="Gene3D" id="1.10.10.2840">
    <property type="entry name" value="PucR C-terminal helix-turn-helix domain"/>
    <property type="match status" value="1"/>
</dbReference>
<evidence type="ECO:0000259" key="1">
    <source>
        <dbReference type="Pfam" id="PF13556"/>
    </source>
</evidence>
<dbReference type="SUPFAM" id="SSF46689">
    <property type="entry name" value="Homeodomain-like"/>
    <property type="match status" value="1"/>
</dbReference>
<evidence type="ECO:0000313" key="3">
    <source>
        <dbReference type="Proteomes" id="UP000198647"/>
    </source>
</evidence>
<organism evidence="2 3">
    <name type="scientific">Salimicrobium album</name>
    <dbReference type="NCBI Taxonomy" id="50717"/>
    <lineage>
        <taxon>Bacteria</taxon>
        <taxon>Bacillati</taxon>
        <taxon>Bacillota</taxon>
        <taxon>Bacilli</taxon>
        <taxon>Bacillales</taxon>
        <taxon>Bacillaceae</taxon>
        <taxon>Salimicrobium</taxon>
    </lineage>
</organism>
<proteinExistence type="predicted"/>
<reference evidence="2 3" key="1">
    <citation type="submission" date="2016-10" db="EMBL/GenBank/DDBJ databases">
        <authorList>
            <person name="Varghese N."/>
            <person name="Submissions S."/>
        </authorList>
    </citation>
    <scope>NUCLEOTIDE SEQUENCE [LARGE SCALE GENOMIC DNA]</scope>
    <source>
        <strain evidence="2 3">DSM 20748</strain>
    </source>
</reference>
<dbReference type="Proteomes" id="UP000198647">
    <property type="component" value="Unassembled WGS sequence"/>
</dbReference>
<comment type="caution">
    <text evidence="2">The sequence shown here is derived from an EMBL/GenBank/DDBJ whole genome shotgun (WGS) entry which is preliminary data.</text>
</comment>
<dbReference type="Pfam" id="PF13556">
    <property type="entry name" value="HTH_30"/>
    <property type="match status" value="1"/>
</dbReference>
<dbReference type="InterPro" id="IPR042070">
    <property type="entry name" value="PucR_C-HTH_sf"/>
</dbReference>
<dbReference type="PANTHER" id="PTHR33744:SF15">
    <property type="entry name" value="CARBOHYDRATE DIACID REGULATOR"/>
    <property type="match status" value="1"/>
</dbReference>
<dbReference type="InterPro" id="IPR025736">
    <property type="entry name" value="PucR_C-HTH_dom"/>
</dbReference>
<dbReference type="EMBL" id="FNOS01000001">
    <property type="protein sequence ID" value="SDX47449.1"/>
    <property type="molecule type" value="Genomic_DNA"/>
</dbReference>
<dbReference type="RefSeq" id="WP_008592247.1">
    <property type="nucleotide sequence ID" value="NZ_FNOS01000001.1"/>
</dbReference>
<name>A0A1H3C1S2_9BACI</name>
<protein>
    <submittedName>
        <fullName evidence="2">PucR C-terminal helix-turn-helix domain-containing protein</fullName>
    </submittedName>
</protein>
<dbReference type="PANTHER" id="PTHR33744">
    <property type="entry name" value="CARBOHYDRATE DIACID REGULATOR"/>
    <property type="match status" value="1"/>
</dbReference>
<dbReference type="InterPro" id="IPR051448">
    <property type="entry name" value="CdaR-like_regulators"/>
</dbReference>
<evidence type="ECO:0000313" key="2">
    <source>
        <dbReference type="EMBL" id="SDX47449.1"/>
    </source>
</evidence>
<gene>
    <name evidence="2" type="ORF">SAMN04488081_0634</name>
</gene>
<feature type="domain" description="PucR C-terminal helix-turn-helix" evidence="1">
    <location>
        <begin position="231"/>
        <end position="287"/>
    </location>
</feature>
<dbReference type="InterPro" id="IPR009057">
    <property type="entry name" value="Homeodomain-like_sf"/>
</dbReference>
<keyword evidence="3" id="KW-1185">Reference proteome</keyword>